<evidence type="ECO:0000313" key="13">
    <source>
        <dbReference type="Proteomes" id="UP000501830"/>
    </source>
</evidence>
<name>A0A6G7WJV6_9LACT</name>
<keyword evidence="7" id="KW-0902">Two-component regulatory system</keyword>
<evidence type="ECO:0000256" key="5">
    <source>
        <dbReference type="ARBA" id="ARBA00022679"/>
    </source>
</evidence>
<evidence type="ECO:0000256" key="9">
    <source>
        <dbReference type="SAM" id="Phobius"/>
    </source>
</evidence>
<feature type="transmembrane region" description="Helical" evidence="9">
    <location>
        <begin position="165"/>
        <end position="185"/>
    </location>
</feature>
<dbReference type="PROSITE" id="PS50109">
    <property type="entry name" value="HIS_KIN"/>
    <property type="match status" value="1"/>
</dbReference>
<dbReference type="PANTHER" id="PTHR45453">
    <property type="entry name" value="PHOSPHATE REGULON SENSOR PROTEIN PHOR"/>
    <property type="match status" value="1"/>
</dbReference>
<dbReference type="InterPro" id="IPR036890">
    <property type="entry name" value="HATPase_C_sf"/>
</dbReference>
<feature type="transmembrane region" description="Helical" evidence="9">
    <location>
        <begin position="6"/>
        <end position="25"/>
    </location>
</feature>
<sequence>MKRKNLNLRNAFILIISTLVIVTVFNQLERKNYQSTIQQEYMDSVTVTLNKAEKFINDHPDMNFSDLQVAPDVSVILIQEGTTKELNQELASAGLSTLLQSVFIHSEDGQEFLDNRAPEPVYFSYQDDFNETYSFFSLKRRTKAGFILVSKNATAFEGYLHNKELLDFGLVMSLITIFFVLVLFLNKRVFTRISQMTELAYEFSENKFENSIELQSNDQIDNLGIALNKMGKTLEATSLINTQERKLLMHVYNSLDTGVLYVEEDFTITDLNTIGQRFFTSYIKNDEGRFGIDSYYESLIFEAWRTNEPIQVEIQHNQLIFDVRFIPVEIDEKLKTQGVLLITKDITTDKQLVSIREDLITNVSHDLRTPLATIQGYSEAIKDDIAETTDEKNEMARIIHDEATQMSQMITSLLTVSRTKAGFSELNKESVLISAFFHKVINRFTERLNSEKIECDLVVKPGTSHYEMDEEKMHHAIYNLIDNAIHYAADPDLRYKRYIHIEVGLDELVDDLVITVSDNGIGISKESIPFIFERFFKDNKARTMPKNNGSGIGLSLVYTVITEHGGKIEVESTQNKGTSFVIRLPL</sequence>
<dbReference type="InterPro" id="IPR003661">
    <property type="entry name" value="HisK_dim/P_dom"/>
</dbReference>
<dbReference type="CDD" id="cd00082">
    <property type="entry name" value="HisKA"/>
    <property type="match status" value="1"/>
</dbReference>
<dbReference type="EMBL" id="CP049889">
    <property type="protein sequence ID" value="QIK52543.1"/>
    <property type="molecule type" value="Genomic_DNA"/>
</dbReference>
<dbReference type="GO" id="GO:0016036">
    <property type="term" value="P:cellular response to phosphate starvation"/>
    <property type="evidence" value="ECO:0007669"/>
    <property type="project" value="TreeGrafter"/>
</dbReference>
<evidence type="ECO:0000256" key="8">
    <source>
        <dbReference type="ARBA" id="ARBA00023136"/>
    </source>
</evidence>
<evidence type="ECO:0000256" key="1">
    <source>
        <dbReference type="ARBA" id="ARBA00000085"/>
    </source>
</evidence>
<organism evidence="12 13">
    <name type="scientific">Jeotgalibaca porci</name>
    <dbReference type="NCBI Taxonomy" id="1868793"/>
    <lineage>
        <taxon>Bacteria</taxon>
        <taxon>Bacillati</taxon>
        <taxon>Bacillota</taxon>
        <taxon>Bacilli</taxon>
        <taxon>Lactobacillales</taxon>
        <taxon>Carnobacteriaceae</taxon>
        <taxon>Jeotgalibaca</taxon>
    </lineage>
</organism>
<dbReference type="SMART" id="SM00388">
    <property type="entry name" value="HisKA"/>
    <property type="match status" value="1"/>
</dbReference>
<dbReference type="Proteomes" id="UP000501830">
    <property type="component" value="Chromosome"/>
</dbReference>
<dbReference type="Gene3D" id="6.10.340.10">
    <property type="match status" value="1"/>
</dbReference>
<evidence type="ECO:0000256" key="7">
    <source>
        <dbReference type="ARBA" id="ARBA00023012"/>
    </source>
</evidence>
<keyword evidence="9" id="KW-1133">Transmembrane helix</keyword>
<evidence type="ECO:0000259" key="11">
    <source>
        <dbReference type="PROSITE" id="PS50885"/>
    </source>
</evidence>
<reference evidence="12 13" key="1">
    <citation type="journal article" date="2017" name="Int. J. Syst. Evol. Microbiol.">
        <title>Jeotgalibaca porci sp. nov. and Jeotgalibaca arthritidis sp. nov., isolated from pigs, and emended description of the genus Jeotgalibaca.</title>
        <authorList>
            <person name="Zamora L."/>
            <person name="Perez-Sancho M."/>
            <person name="Dominguez L."/>
            <person name="Fernandez-Garayzabal J.F."/>
            <person name="Vela A.I."/>
        </authorList>
    </citation>
    <scope>NUCLEOTIDE SEQUENCE [LARGE SCALE GENOMIC DNA]</scope>
    <source>
        <strain evidence="12 13">CCUG 69148</strain>
    </source>
</reference>
<dbReference type="InterPro" id="IPR003660">
    <property type="entry name" value="HAMP_dom"/>
</dbReference>
<dbReference type="InterPro" id="IPR004358">
    <property type="entry name" value="Sig_transdc_His_kin-like_C"/>
</dbReference>
<dbReference type="AlphaFoldDB" id="A0A6G7WJV6"/>
<dbReference type="InterPro" id="IPR036097">
    <property type="entry name" value="HisK_dim/P_sf"/>
</dbReference>
<feature type="domain" description="Histidine kinase" evidence="10">
    <location>
        <begin position="362"/>
        <end position="586"/>
    </location>
</feature>
<dbReference type="GO" id="GO:0005886">
    <property type="term" value="C:plasma membrane"/>
    <property type="evidence" value="ECO:0007669"/>
    <property type="project" value="TreeGrafter"/>
</dbReference>
<feature type="domain" description="HAMP" evidence="11">
    <location>
        <begin position="187"/>
        <end position="239"/>
    </location>
</feature>
<evidence type="ECO:0000256" key="6">
    <source>
        <dbReference type="ARBA" id="ARBA00022777"/>
    </source>
</evidence>
<evidence type="ECO:0000256" key="2">
    <source>
        <dbReference type="ARBA" id="ARBA00004370"/>
    </source>
</evidence>
<keyword evidence="6" id="KW-0418">Kinase</keyword>
<dbReference type="PROSITE" id="PS50885">
    <property type="entry name" value="HAMP"/>
    <property type="match status" value="1"/>
</dbReference>
<dbReference type="SMART" id="SM00387">
    <property type="entry name" value="HATPase_c"/>
    <property type="match status" value="1"/>
</dbReference>
<dbReference type="EC" id="2.7.13.3" evidence="3"/>
<dbReference type="PANTHER" id="PTHR45453:SF1">
    <property type="entry name" value="PHOSPHATE REGULON SENSOR PROTEIN PHOR"/>
    <property type="match status" value="1"/>
</dbReference>
<dbReference type="InterPro" id="IPR005467">
    <property type="entry name" value="His_kinase_dom"/>
</dbReference>
<dbReference type="Pfam" id="PF00512">
    <property type="entry name" value="HisKA"/>
    <property type="match status" value="1"/>
</dbReference>
<proteinExistence type="predicted"/>
<comment type="subcellular location">
    <subcellularLocation>
        <location evidence="2">Membrane</location>
    </subcellularLocation>
</comment>
<dbReference type="PRINTS" id="PR00344">
    <property type="entry name" value="BCTRLSENSOR"/>
</dbReference>
<accession>A0A6G7WJV6</accession>
<comment type="catalytic activity">
    <reaction evidence="1">
        <text>ATP + protein L-histidine = ADP + protein N-phospho-L-histidine.</text>
        <dbReference type="EC" id="2.7.13.3"/>
    </reaction>
</comment>
<evidence type="ECO:0000256" key="4">
    <source>
        <dbReference type="ARBA" id="ARBA00022553"/>
    </source>
</evidence>
<dbReference type="InterPro" id="IPR003594">
    <property type="entry name" value="HATPase_dom"/>
</dbReference>
<dbReference type="FunFam" id="1.10.287.130:FF:000001">
    <property type="entry name" value="Two-component sensor histidine kinase"/>
    <property type="match status" value="1"/>
</dbReference>
<dbReference type="SUPFAM" id="SSF55874">
    <property type="entry name" value="ATPase domain of HSP90 chaperone/DNA topoisomerase II/histidine kinase"/>
    <property type="match status" value="1"/>
</dbReference>
<dbReference type="Gene3D" id="1.10.287.130">
    <property type="match status" value="1"/>
</dbReference>
<keyword evidence="13" id="KW-1185">Reference proteome</keyword>
<dbReference type="RefSeq" id="WP_166063577.1">
    <property type="nucleotide sequence ID" value="NZ_CP049889.1"/>
</dbReference>
<dbReference type="CDD" id="cd00075">
    <property type="entry name" value="HATPase"/>
    <property type="match status" value="1"/>
</dbReference>
<dbReference type="GeneID" id="94553828"/>
<evidence type="ECO:0000259" key="10">
    <source>
        <dbReference type="PROSITE" id="PS50109"/>
    </source>
</evidence>
<dbReference type="InterPro" id="IPR050351">
    <property type="entry name" value="BphY/WalK/GraS-like"/>
</dbReference>
<dbReference type="KEGG" id="jpo:G7058_11065"/>
<keyword evidence="9" id="KW-0812">Transmembrane</keyword>
<keyword evidence="8 9" id="KW-0472">Membrane</keyword>
<keyword evidence="4" id="KW-0597">Phosphoprotein</keyword>
<evidence type="ECO:0000313" key="12">
    <source>
        <dbReference type="EMBL" id="QIK52543.1"/>
    </source>
</evidence>
<dbReference type="Pfam" id="PF02518">
    <property type="entry name" value="HATPase_c"/>
    <property type="match status" value="1"/>
</dbReference>
<dbReference type="SUPFAM" id="SSF47384">
    <property type="entry name" value="Homodimeric domain of signal transducing histidine kinase"/>
    <property type="match status" value="1"/>
</dbReference>
<dbReference type="Gene3D" id="3.30.565.10">
    <property type="entry name" value="Histidine kinase-like ATPase, C-terminal domain"/>
    <property type="match status" value="1"/>
</dbReference>
<evidence type="ECO:0000256" key="3">
    <source>
        <dbReference type="ARBA" id="ARBA00012438"/>
    </source>
</evidence>
<dbReference type="GO" id="GO:0000155">
    <property type="term" value="F:phosphorelay sensor kinase activity"/>
    <property type="evidence" value="ECO:0007669"/>
    <property type="project" value="InterPro"/>
</dbReference>
<protein>
    <recommendedName>
        <fullName evidence="3">histidine kinase</fullName>
        <ecNumber evidence="3">2.7.13.3</ecNumber>
    </recommendedName>
</protein>
<dbReference type="FunFam" id="3.30.565.10:FF:000006">
    <property type="entry name" value="Sensor histidine kinase WalK"/>
    <property type="match status" value="1"/>
</dbReference>
<gene>
    <name evidence="12" type="ORF">G7058_11065</name>
</gene>
<dbReference type="GO" id="GO:0004721">
    <property type="term" value="F:phosphoprotein phosphatase activity"/>
    <property type="evidence" value="ECO:0007669"/>
    <property type="project" value="TreeGrafter"/>
</dbReference>
<keyword evidence="5" id="KW-0808">Transferase</keyword>